<dbReference type="CDD" id="cd00096">
    <property type="entry name" value="Ig"/>
    <property type="match status" value="3"/>
</dbReference>
<reference evidence="2" key="1">
    <citation type="submission" date="2016-06" db="UniProtKB">
        <authorList>
            <consortium name="WormBaseParasite"/>
        </authorList>
    </citation>
    <scope>IDENTIFICATION</scope>
</reference>
<sequence length="932" mass="102136">LIQPNDQWDGVCRPNARTHPDAGLFAHSSPARCNPSERAPDKYFAYTDCSGSIGCCLTVATTYRRASLSLRVLDMSAVMASAQPFGELRAPAGGAPPRFLTQLESDITVPEGEPIHLDIRVASDSEVQLDWLKDGKKLMTGSRINEAFDRGYASLDILYTIPEDTGMYSCVVRNLVDSATANAVQISGISILNRAGKIIARIHLSGLNDHLEHGLLSESPCGSQGPHDTTDVTFVVCQLREKFQEMWAHLYTNLADLAKAFNAANRDGFRKILQKYGCPEVIPEEAEQYTTVSMQNEAYDELSRREHETEQEVQSVAAPSFARDIYCAQPSVAEGQRVRITGEITPYDGSLRVDWLKDGQPIVIGSRFSSFMDRGVVILDIAYCIPEDSGSYVCVATNKSGRCESSSVGISCEADARIVTKSNLTENSISHLKKLEEPGDEFSHAAERIVDPIPPSFKGPIIPPSVTTPETFDAYFEVPVDTGNGSKVTVEWKKDGEMGGSHDLNSFENDSCSRITVKLEMGVASLRFNYTQPSDTGNYVCCITTEHGRAESDAATLSIEKTGTIINDSQLTGLQALKELEDLLNAPRRGPDVEDGPAAAPSILRQPKPVGEIMEGESVSFQLQFEPATDPNVTVEWYKDGESLCNGTRFRVEHERGIATLGLLHTIPEDSGSYWCQITNASGSIESEHLQLTCNPSAAIITQSNLLEGSEGFKLIQAIEAAARESSDTSMRYAEEVPQDAPPAIDVPPQAMEVIVGAPARFLVKMSGYPVPEIAWLVDGEPVQQDSLTKVYSDGGISILEFNKCTFELGSHTIQVRAHNGLGNTEAQTELVVHPTDYKVPDLKHVAPENPFRKLMALKKVECTPELNKAFSKSKPTPETIIMMERGTEMKVKNFRSPEVVAAEEMLDKITHGLRKSEINKVRPVSTYLFRT</sequence>
<dbReference type="InterPro" id="IPR003599">
    <property type="entry name" value="Ig_sub"/>
</dbReference>
<protein>
    <submittedName>
        <fullName evidence="2">Titin</fullName>
    </submittedName>
</protein>
<dbReference type="AlphaFoldDB" id="A0A183T3D9"/>
<dbReference type="SUPFAM" id="SSF48726">
    <property type="entry name" value="Immunoglobulin"/>
    <property type="match status" value="5"/>
</dbReference>
<dbReference type="InterPro" id="IPR003598">
    <property type="entry name" value="Ig_sub2"/>
</dbReference>
<dbReference type="Gene3D" id="2.60.40.10">
    <property type="entry name" value="Immunoglobulins"/>
    <property type="match status" value="5"/>
</dbReference>
<dbReference type="PROSITE" id="PS50835">
    <property type="entry name" value="IG_LIKE"/>
    <property type="match status" value="4"/>
</dbReference>
<dbReference type="InterPro" id="IPR013098">
    <property type="entry name" value="Ig_I-set"/>
</dbReference>
<organism evidence="2">
    <name type="scientific">Schistocephalus solidus</name>
    <name type="common">Tapeworm</name>
    <dbReference type="NCBI Taxonomy" id="70667"/>
    <lineage>
        <taxon>Eukaryota</taxon>
        <taxon>Metazoa</taxon>
        <taxon>Spiralia</taxon>
        <taxon>Lophotrochozoa</taxon>
        <taxon>Platyhelminthes</taxon>
        <taxon>Cestoda</taxon>
        <taxon>Eucestoda</taxon>
        <taxon>Diphyllobothriidea</taxon>
        <taxon>Diphyllobothriidae</taxon>
        <taxon>Schistocephalus</taxon>
    </lineage>
</organism>
<dbReference type="SMART" id="SM00409">
    <property type="entry name" value="IG"/>
    <property type="match status" value="5"/>
</dbReference>
<feature type="domain" description="Ig-like" evidence="1">
    <location>
        <begin position="601"/>
        <end position="693"/>
    </location>
</feature>
<feature type="domain" description="Ig-like" evidence="1">
    <location>
        <begin position="97"/>
        <end position="187"/>
    </location>
</feature>
<dbReference type="Pfam" id="PF07679">
    <property type="entry name" value="I-set"/>
    <property type="match status" value="5"/>
</dbReference>
<dbReference type="PANTHER" id="PTHR47633">
    <property type="entry name" value="IMMUNOGLOBULIN"/>
    <property type="match status" value="1"/>
</dbReference>
<dbReference type="InterPro" id="IPR013783">
    <property type="entry name" value="Ig-like_fold"/>
</dbReference>
<dbReference type="WBParaSite" id="SSLN_0001141001-mRNA-1">
    <property type="protein sequence ID" value="SSLN_0001141001-mRNA-1"/>
    <property type="gene ID" value="SSLN_0001141001"/>
</dbReference>
<feature type="domain" description="Ig-like" evidence="1">
    <location>
        <begin position="319"/>
        <end position="411"/>
    </location>
</feature>
<dbReference type="PANTHER" id="PTHR47633:SF4">
    <property type="entry name" value="MYOPALLADIN ISOFORM X1"/>
    <property type="match status" value="1"/>
</dbReference>
<dbReference type="InterPro" id="IPR036179">
    <property type="entry name" value="Ig-like_dom_sf"/>
</dbReference>
<accession>A0A183T3D9</accession>
<dbReference type="InterPro" id="IPR007110">
    <property type="entry name" value="Ig-like_dom"/>
</dbReference>
<dbReference type="SMART" id="SM00408">
    <property type="entry name" value="IGc2"/>
    <property type="match status" value="3"/>
</dbReference>
<feature type="domain" description="Ig-like" evidence="1">
    <location>
        <begin position="455"/>
        <end position="558"/>
    </location>
</feature>
<evidence type="ECO:0000313" key="2">
    <source>
        <dbReference type="WBParaSite" id="SSLN_0001141001-mRNA-1"/>
    </source>
</evidence>
<evidence type="ECO:0000259" key="1">
    <source>
        <dbReference type="PROSITE" id="PS50835"/>
    </source>
</evidence>
<name>A0A183T3D9_SCHSO</name>
<proteinExistence type="predicted"/>